<accession>A0A182QDP9</accession>
<dbReference type="EMBL" id="AXCN02002123">
    <property type="status" value="NOT_ANNOTATED_CDS"/>
    <property type="molecule type" value="Genomic_DNA"/>
</dbReference>
<dbReference type="EnsemblMetazoa" id="AFAF008094-RA">
    <property type="protein sequence ID" value="AFAF008094-PA"/>
    <property type="gene ID" value="AFAF008094"/>
</dbReference>
<evidence type="ECO:0000313" key="2">
    <source>
        <dbReference type="EnsemblMetazoa" id="AFAF008094-PA"/>
    </source>
</evidence>
<evidence type="ECO:0000313" key="3">
    <source>
        <dbReference type="Proteomes" id="UP000075886"/>
    </source>
</evidence>
<feature type="region of interest" description="Disordered" evidence="1">
    <location>
        <begin position="62"/>
        <end position="94"/>
    </location>
</feature>
<dbReference type="VEuPathDB" id="VectorBase:AFAF008094"/>
<name>A0A182QDP9_9DIPT</name>
<dbReference type="Proteomes" id="UP000075886">
    <property type="component" value="Unassembled WGS sequence"/>
</dbReference>
<protein>
    <submittedName>
        <fullName evidence="2">Uncharacterized protein</fullName>
    </submittedName>
</protein>
<feature type="region of interest" description="Disordered" evidence="1">
    <location>
        <begin position="307"/>
        <end position="330"/>
    </location>
</feature>
<feature type="compositionally biased region" description="Basic residues" evidence="1">
    <location>
        <begin position="1"/>
        <end position="12"/>
    </location>
</feature>
<sequence>MLKMMNRAKKSNHQAGQRSKDAKVGRNGVGAGANVGPAKPSLAPMATQPACVPGQPTTALATGAAGGGGRTKKVKQPLAGKSATGAGARGVRAAGRETNVPKAHGLVRTEPGCDGGIGGDLASVSEQSGGPKMERSNSFFLTRKLSSLYSKLSGSRENVSTIAPASAASPGTEVQPFQFVRSRSMSAIQLKRAYRRSQNEPTLQNLHEEAILERSESTEETAPPVDSTPSPNVPEVTPPPPPRFERSNSILASIRRKISFRAERRSSNVSNWSTSLQNLRQEDFMISYDDLSFIDYDQFNSYETNMLKRQPNRGPDSPAGNSPVSGGASFTSQREDILDPVTSSLDASPTVEATNAGVVRRRRKNDTLLRTTLTRKSMDVEGNLDRDKNVYRNSLDAEKLLCISKVNRKSFRWSADVERDVVALDLDSADFAAGKPLAELAASRQTPPPEYDVCDSGMIDGSESVKLSAAEEGAGDQTLAGSSVGYVSRSESLKRCRSYGGEGGSGFQESFGQSAKLVQVSALIMSVKIQFFYSLVDSRDRTEPISSKYYY</sequence>
<evidence type="ECO:0000256" key="1">
    <source>
        <dbReference type="SAM" id="MobiDB-lite"/>
    </source>
</evidence>
<proteinExistence type="predicted"/>
<organism evidence="2 3">
    <name type="scientific">Anopheles farauti</name>
    <dbReference type="NCBI Taxonomy" id="69004"/>
    <lineage>
        <taxon>Eukaryota</taxon>
        <taxon>Metazoa</taxon>
        <taxon>Ecdysozoa</taxon>
        <taxon>Arthropoda</taxon>
        <taxon>Hexapoda</taxon>
        <taxon>Insecta</taxon>
        <taxon>Pterygota</taxon>
        <taxon>Neoptera</taxon>
        <taxon>Endopterygota</taxon>
        <taxon>Diptera</taxon>
        <taxon>Nematocera</taxon>
        <taxon>Culicoidea</taxon>
        <taxon>Culicidae</taxon>
        <taxon>Anophelinae</taxon>
        <taxon>Anopheles</taxon>
    </lineage>
</organism>
<reference evidence="2" key="2">
    <citation type="submission" date="2020-05" db="UniProtKB">
        <authorList>
            <consortium name="EnsemblMetazoa"/>
        </authorList>
    </citation>
    <scope>IDENTIFICATION</scope>
    <source>
        <strain evidence="2">FAR1</strain>
    </source>
</reference>
<dbReference type="AlphaFoldDB" id="A0A182QDP9"/>
<keyword evidence="3" id="KW-1185">Reference proteome</keyword>
<feature type="region of interest" description="Disordered" evidence="1">
    <location>
        <begin position="1"/>
        <end position="50"/>
    </location>
</feature>
<feature type="region of interest" description="Disordered" evidence="1">
    <location>
        <begin position="213"/>
        <end position="249"/>
    </location>
</feature>
<reference evidence="3" key="1">
    <citation type="submission" date="2014-01" db="EMBL/GenBank/DDBJ databases">
        <title>The Genome Sequence of Anopheles farauti FAR1 (V2).</title>
        <authorList>
            <consortium name="The Broad Institute Genomics Platform"/>
            <person name="Neafsey D.E."/>
            <person name="Besansky N."/>
            <person name="Howell P."/>
            <person name="Walton C."/>
            <person name="Young S.K."/>
            <person name="Zeng Q."/>
            <person name="Gargeya S."/>
            <person name="Fitzgerald M."/>
            <person name="Haas B."/>
            <person name="Abouelleil A."/>
            <person name="Allen A.W."/>
            <person name="Alvarado L."/>
            <person name="Arachchi H.M."/>
            <person name="Berlin A.M."/>
            <person name="Chapman S.B."/>
            <person name="Gainer-Dewar J."/>
            <person name="Goldberg J."/>
            <person name="Griggs A."/>
            <person name="Gujja S."/>
            <person name="Hansen M."/>
            <person name="Howarth C."/>
            <person name="Imamovic A."/>
            <person name="Ireland A."/>
            <person name="Larimer J."/>
            <person name="McCowan C."/>
            <person name="Murphy C."/>
            <person name="Pearson M."/>
            <person name="Poon T.W."/>
            <person name="Priest M."/>
            <person name="Roberts A."/>
            <person name="Saif S."/>
            <person name="Shea T."/>
            <person name="Sisk P."/>
            <person name="Sykes S."/>
            <person name="Wortman J."/>
            <person name="Nusbaum C."/>
            <person name="Birren B."/>
        </authorList>
    </citation>
    <scope>NUCLEOTIDE SEQUENCE [LARGE SCALE GENOMIC DNA]</scope>
    <source>
        <strain evidence="3">FAR1</strain>
    </source>
</reference>
<feature type="compositionally biased region" description="Polar residues" evidence="1">
    <location>
        <begin position="319"/>
        <end position="330"/>
    </location>
</feature>